<dbReference type="InterPro" id="IPR037907">
    <property type="entry name" value="Vps17_PX"/>
</dbReference>
<comment type="caution">
    <text evidence="3">The sequence shown here is derived from an EMBL/GenBank/DDBJ whole genome shotgun (WGS) entry which is preliminary data.</text>
</comment>
<dbReference type="Pfam" id="PF09325">
    <property type="entry name" value="Vps5"/>
    <property type="match status" value="1"/>
</dbReference>
<dbReference type="GO" id="GO:0030905">
    <property type="term" value="C:retromer, tubulation complex"/>
    <property type="evidence" value="ECO:0007669"/>
    <property type="project" value="TreeGrafter"/>
</dbReference>
<evidence type="ECO:0000256" key="1">
    <source>
        <dbReference type="SAM" id="MobiDB-lite"/>
    </source>
</evidence>
<dbReference type="Proteomes" id="UP000279236">
    <property type="component" value="Unassembled WGS sequence"/>
</dbReference>
<gene>
    <name evidence="3" type="primary">VPS17</name>
    <name evidence="3" type="ORF">EHS24_009576</name>
</gene>
<dbReference type="RefSeq" id="XP_028475017.1">
    <property type="nucleotide sequence ID" value="XM_028624849.1"/>
</dbReference>
<dbReference type="PANTHER" id="PTHR47433:SF1">
    <property type="entry name" value="VACUOLAR PROTEIN SORTING-ASSOCIATED PROTEIN 17"/>
    <property type="match status" value="1"/>
</dbReference>
<dbReference type="Gene3D" id="1.20.1270.60">
    <property type="entry name" value="Arfaptin homology (AH) domain/BAR domain"/>
    <property type="match status" value="1"/>
</dbReference>
<dbReference type="AlphaFoldDB" id="A0A427XM53"/>
<dbReference type="GO" id="GO:0032266">
    <property type="term" value="F:phosphatidylinositol-3-phosphate binding"/>
    <property type="evidence" value="ECO:0007669"/>
    <property type="project" value="TreeGrafter"/>
</dbReference>
<evidence type="ECO:0000259" key="2">
    <source>
        <dbReference type="SMART" id="SM00312"/>
    </source>
</evidence>
<dbReference type="OrthoDB" id="9976382at2759"/>
<dbReference type="EMBL" id="RSCE01000009">
    <property type="protein sequence ID" value="RSH79908.1"/>
    <property type="molecule type" value="Genomic_DNA"/>
</dbReference>
<dbReference type="CDD" id="cd07596">
    <property type="entry name" value="BAR_SNX"/>
    <property type="match status" value="1"/>
</dbReference>
<feature type="compositionally biased region" description="Polar residues" evidence="1">
    <location>
        <begin position="461"/>
        <end position="473"/>
    </location>
</feature>
<proteinExistence type="predicted"/>
<evidence type="ECO:0000313" key="4">
    <source>
        <dbReference type="Proteomes" id="UP000279236"/>
    </source>
</evidence>
<dbReference type="GO" id="GO:0006886">
    <property type="term" value="P:intracellular protein transport"/>
    <property type="evidence" value="ECO:0007669"/>
    <property type="project" value="TreeGrafter"/>
</dbReference>
<dbReference type="InterPro" id="IPR015404">
    <property type="entry name" value="Vps5_C"/>
</dbReference>
<dbReference type="GO" id="GO:0042147">
    <property type="term" value="P:retrograde transport, endosome to Golgi"/>
    <property type="evidence" value="ECO:0007669"/>
    <property type="project" value="TreeGrafter"/>
</dbReference>
<dbReference type="GO" id="GO:0005768">
    <property type="term" value="C:endosome"/>
    <property type="evidence" value="ECO:0007669"/>
    <property type="project" value="TreeGrafter"/>
</dbReference>
<organism evidence="3 4">
    <name type="scientific">Apiotrichum porosum</name>
    <dbReference type="NCBI Taxonomy" id="105984"/>
    <lineage>
        <taxon>Eukaryota</taxon>
        <taxon>Fungi</taxon>
        <taxon>Dikarya</taxon>
        <taxon>Basidiomycota</taxon>
        <taxon>Agaricomycotina</taxon>
        <taxon>Tremellomycetes</taxon>
        <taxon>Trichosporonales</taxon>
        <taxon>Trichosporonaceae</taxon>
        <taxon>Apiotrichum</taxon>
    </lineage>
</organism>
<dbReference type="InterPro" id="IPR036871">
    <property type="entry name" value="PX_dom_sf"/>
</dbReference>
<dbReference type="GO" id="GO:0005829">
    <property type="term" value="C:cytosol"/>
    <property type="evidence" value="ECO:0007669"/>
    <property type="project" value="GOC"/>
</dbReference>
<dbReference type="SUPFAM" id="SSF64268">
    <property type="entry name" value="PX domain"/>
    <property type="match status" value="1"/>
</dbReference>
<protein>
    <submittedName>
        <fullName evidence="3">Vacuolar protein sorting-associated protein 17</fullName>
    </submittedName>
</protein>
<sequence>MDPLAAVNAGWADPSATAASPASPTTPRTSSMASPASPTAQQQAARAANAGGAQAPHHPASHLSREPHVYGDPGTTLMHPGGASSATGEQGAPPAPFLRVRIGVLERNRKDLLIRYDASTNLPNFRTSLYRNMQRSYVEFQRFAEQAQLCCPQTIIPALPLPHTSAATDEEDDRLVRIALQRWFSRVCDDPVLQKEDELRSFIESDFGYQPVPPPSSRRQGSSAGASFTAALSKIVRRGPLDDDDEIESARVTLEKLEPAWQNAASAVGNMGKVRKQLATANAEVGSRLITLATDEGDAVLATAERKMGRVYEQLAGMSSAQGASDNVILNDSLAYQATNAKSARDALAQRSIILEDSQSATKAAINKRRVVERLKGSSSINPAKVDEAITDMEEANAIETRLTSHITAISQNLHYALRGHSRSAHEDIAISLLEHARMSIIFNRQTLRELEALRPDLTRASNPVTSPLSQSAVAPPPPMAGAYTNTGPAAPQIPGMPNQAAQQASRPGFASTPVPAAGMAQSMFLPGQAGAGDLNRPRSAAGAPGGPLGGGPMTPSASSSGGPVDPLGGAPMAQSMMLPGRSGTPGRAPPRRLDERKAAKLLAGGF</sequence>
<name>A0A427XM53_9TREE</name>
<feature type="compositionally biased region" description="Gly residues" evidence="1">
    <location>
        <begin position="544"/>
        <end position="553"/>
    </location>
</feature>
<dbReference type="InterPro" id="IPR053055">
    <property type="entry name" value="VPS17"/>
</dbReference>
<dbReference type="GeneID" id="39594119"/>
<dbReference type="Gene3D" id="3.30.1520.10">
    <property type="entry name" value="Phox-like domain"/>
    <property type="match status" value="1"/>
</dbReference>
<dbReference type="InterPro" id="IPR001683">
    <property type="entry name" value="PX_dom"/>
</dbReference>
<feature type="compositionally biased region" description="Low complexity" evidence="1">
    <location>
        <begin position="14"/>
        <end position="58"/>
    </location>
</feature>
<evidence type="ECO:0000313" key="3">
    <source>
        <dbReference type="EMBL" id="RSH79908.1"/>
    </source>
</evidence>
<feature type="region of interest" description="Disordered" evidence="1">
    <location>
        <begin position="1"/>
        <end position="94"/>
    </location>
</feature>
<keyword evidence="4" id="KW-1185">Reference proteome</keyword>
<accession>A0A427XM53</accession>
<dbReference type="InterPro" id="IPR027267">
    <property type="entry name" value="AH/BAR_dom_sf"/>
</dbReference>
<feature type="domain" description="PX" evidence="2">
    <location>
        <begin position="96"/>
        <end position="206"/>
    </location>
</feature>
<dbReference type="STRING" id="105984.A0A427XM53"/>
<feature type="region of interest" description="Disordered" evidence="1">
    <location>
        <begin position="461"/>
        <end position="516"/>
    </location>
</feature>
<dbReference type="PANTHER" id="PTHR47433">
    <property type="entry name" value="VACUOLAR PROTEIN SORTING-ASSOCIATED PROTEIN 17"/>
    <property type="match status" value="1"/>
</dbReference>
<dbReference type="SMART" id="SM00312">
    <property type="entry name" value="PX"/>
    <property type="match status" value="1"/>
</dbReference>
<reference evidence="3 4" key="1">
    <citation type="submission" date="2018-11" db="EMBL/GenBank/DDBJ databases">
        <title>Genome sequence of Apiotrichum porosum DSM 27194.</title>
        <authorList>
            <person name="Aliyu H."/>
            <person name="Gorte O."/>
            <person name="Ochsenreither K."/>
        </authorList>
    </citation>
    <scope>NUCLEOTIDE SEQUENCE [LARGE SCALE GENOMIC DNA]</scope>
    <source>
        <strain evidence="3 4">DSM 27194</strain>
    </source>
</reference>
<dbReference type="CDD" id="cd06891">
    <property type="entry name" value="PX_Vps17p"/>
    <property type="match status" value="1"/>
</dbReference>
<feature type="region of interest" description="Disordered" evidence="1">
    <location>
        <begin position="528"/>
        <end position="607"/>
    </location>
</feature>
<dbReference type="Pfam" id="PF00787">
    <property type="entry name" value="PX"/>
    <property type="match status" value="1"/>
</dbReference>